<evidence type="ECO:0000256" key="1">
    <source>
        <dbReference type="ARBA" id="ARBA00001966"/>
    </source>
</evidence>
<feature type="domain" description="Anamorsin C-terminal" evidence="12">
    <location>
        <begin position="289"/>
        <end position="389"/>
    </location>
</feature>
<feature type="region of interest" description="Fe-S binding site A" evidence="10">
    <location>
        <begin position="294"/>
        <end position="310"/>
    </location>
</feature>
<feature type="binding site" evidence="10">
    <location>
        <position position="370"/>
    </location>
    <ligand>
        <name>[4Fe-4S] cluster</name>
        <dbReference type="ChEBI" id="CHEBI:49883"/>
    </ligand>
</feature>
<dbReference type="GO" id="GO:0046872">
    <property type="term" value="F:metal ion binding"/>
    <property type="evidence" value="ECO:0007669"/>
    <property type="project" value="UniProtKB-KW"/>
</dbReference>
<evidence type="ECO:0000313" key="14">
    <source>
        <dbReference type="EMBL" id="KAK1468757.1"/>
    </source>
</evidence>
<dbReference type="GO" id="GO:0009055">
    <property type="term" value="F:electron transfer activity"/>
    <property type="evidence" value="ECO:0007669"/>
    <property type="project" value="UniProtKB-UniRule"/>
</dbReference>
<dbReference type="Pfam" id="PF16803">
    <property type="entry name" value="DRE2_N"/>
    <property type="match status" value="1"/>
</dbReference>
<dbReference type="PANTHER" id="PTHR13273:SF14">
    <property type="entry name" value="ANAMORSIN"/>
    <property type="match status" value="1"/>
</dbReference>
<keyword evidence="7 10" id="KW-0408">Iron</keyword>
<dbReference type="GO" id="GO:0005758">
    <property type="term" value="C:mitochondrial intermembrane space"/>
    <property type="evidence" value="ECO:0007669"/>
    <property type="project" value="UniProtKB-SubCell"/>
</dbReference>
<evidence type="ECO:0000313" key="15">
    <source>
        <dbReference type="Proteomes" id="UP001239795"/>
    </source>
</evidence>
<feature type="region of interest" description="Fe-S binding site B" evidence="10">
    <location>
        <begin position="359"/>
        <end position="373"/>
    </location>
</feature>
<comment type="cofactor">
    <cofactor evidence="1 10">
        <name>[4Fe-4S] cluster</name>
        <dbReference type="ChEBI" id="CHEBI:49883"/>
    </cofactor>
</comment>
<evidence type="ECO:0000256" key="4">
    <source>
        <dbReference type="ARBA" id="ARBA00022490"/>
    </source>
</evidence>
<dbReference type="GO" id="GO:0051539">
    <property type="term" value="F:4 iron, 4 sulfur cluster binding"/>
    <property type="evidence" value="ECO:0007669"/>
    <property type="project" value="UniProtKB-KW"/>
</dbReference>
<evidence type="ECO:0000256" key="9">
    <source>
        <dbReference type="ARBA" id="ARBA00023128"/>
    </source>
</evidence>
<proteinExistence type="inferred from homology"/>
<feature type="domain" description="Fe-S cluster assembly protein Dre2 N-terminal" evidence="13">
    <location>
        <begin position="38"/>
        <end position="171"/>
    </location>
</feature>
<keyword evidence="3 10" id="KW-0004">4Fe-4S</keyword>
<feature type="binding site" evidence="10">
    <location>
        <position position="308"/>
    </location>
    <ligand>
        <name>[2Fe-2S] cluster</name>
        <dbReference type="ChEBI" id="CHEBI:190135"/>
    </ligand>
</feature>
<keyword evidence="15" id="KW-1185">Reference proteome</keyword>
<keyword evidence="6 10" id="KW-0479">Metal-binding</keyword>
<feature type="binding site" evidence="10">
    <location>
        <position position="362"/>
    </location>
    <ligand>
        <name>[4Fe-4S] cluster</name>
        <dbReference type="ChEBI" id="CHEBI:49883"/>
    </ligand>
</feature>
<dbReference type="EMBL" id="MLGG01000001">
    <property type="protein sequence ID" value="KAK1468757.1"/>
    <property type="molecule type" value="Genomic_DNA"/>
</dbReference>
<feature type="binding site" evidence="10">
    <location>
        <position position="294"/>
    </location>
    <ligand>
        <name>[2Fe-2S] cluster</name>
        <dbReference type="ChEBI" id="CHEBI:190135"/>
    </ligand>
</feature>
<dbReference type="Pfam" id="PF05093">
    <property type="entry name" value="CIAPIN1"/>
    <property type="match status" value="1"/>
</dbReference>
<dbReference type="Proteomes" id="UP001239795">
    <property type="component" value="Unassembled WGS sequence"/>
</dbReference>
<evidence type="ECO:0000256" key="11">
    <source>
        <dbReference type="SAM" id="MobiDB-lite"/>
    </source>
</evidence>
<sequence>MAPSFVTLDTTPDFDFTPATTTTTTTTTTAPTMQSSTRTLLLAPPSIASHPHKLQSLLATHDRATTDLQMLDRLSARLVALPPATYDAVLVLTDADGSRVESTALLAQDRGAVLSAVAEALKPGAHVRAQDGGNLANDPAVAREAVLAGLVSAGGGGFTKPDYGEDQVVSLSFGSKKKKLGVVNGDGAVSLNNGGAVSLNSKPSTAPPVSAPPAGVGFVDFSDDLDMDDDGDDDDLIDEDTLLTDADLSRPINIRTSTPIYPIPLPFLSLPLQGILPPKSSNATNKNQKTAPECAPKAGKRRRACKDCTCGLAERLAAEDDAARASADKALASASAAVKLGADDLAEVDFTVQGKVGSCGNCALGDAFRCDGCPYIGLPPFKPGEEVRILNNDIQL</sequence>
<feature type="short sequence motif" description="Cx2C motif 2" evidence="10">
    <location>
        <begin position="370"/>
        <end position="373"/>
    </location>
</feature>
<comment type="caution">
    <text evidence="10">Lacks conserved residue(s) required for the propagation of feature annotation.</text>
</comment>
<feature type="short sequence motif" description="Cx2C motif 1" evidence="10">
    <location>
        <begin position="359"/>
        <end position="362"/>
    </location>
</feature>
<dbReference type="InterPro" id="IPR046408">
    <property type="entry name" value="CIAPIN1"/>
</dbReference>
<evidence type="ECO:0000256" key="5">
    <source>
        <dbReference type="ARBA" id="ARBA00022714"/>
    </source>
</evidence>
<keyword evidence="8 10" id="KW-0411">Iron-sulfur</keyword>
<dbReference type="InterPro" id="IPR007785">
    <property type="entry name" value="Anamorsin"/>
</dbReference>
<accession>A0AAI9V4R6</accession>
<keyword evidence="5 10" id="KW-0001">2Fe-2S</keyword>
<evidence type="ECO:0000256" key="3">
    <source>
        <dbReference type="ARBA" id="ARBA00022485"/>
    </source>
</evidence>
<keyword evidence="4 10" id="KW-0963">Cytoplasm</keyword>
<comment type="domain">
    <text evidence="10">The twin Cx2C motifs are involved in the recognition by the mitochondrial MIA40-ERV1 disulfide relay system. The formation of 2 disulfide bonds in the Cx2C motifs through dithiol/disulfide exchange reactions effectively traps the protein in the mitochondrial intermembrane space.</text>
</comment>
<dbReference type="Gene3D" id="3.40.50.11000">
    <property type="entry name" value="Fe-S cluster assembly protein Dre2, N-terminal domain"/>
    <property type="match status" value="1"/>
</dbReference>
<name>A0AAI9V4R6_9PEZI</name>
<comment type="caution">
    <text evidence="14">The sequence shown here is derived from an EMBL/GenBank/DDBJ whole genome shotgun (WGS) entry which is preliminary data.</text>
</comment>
<feature type="binding site" evidence="10">
    <location>
        <position position="373"/>
    </location>
    <ligand>
        <name>[4Fe-4S] cluster</name>
        <dbReference type="ChEBI" id="CHEBI:49883"/>
    </ligand>
</feature>
<organism evidence="14 15">
    <name type="scientific">Colletotrichum melonis</name>
    <dbReference type="NCBI Taxonomy" id="1209925"/>
    <lineage>
        <taxon>Eukaryota</taxon>
        <taxon>Fungi</taxon>
        <taxon>Dikarya</taxon>
        <taxon>Ascomycota</taxon>
        <taxon>Pezizomycotina</taxon>
        <taxon>Sordariomycetes</taxon>
        <taxon>Hypocreomycetidae</taxon>
        <taxon>Glomerellales</taxon>
        <taxon>Glomerellaceae</taxon>
        <taxon>Colletotrichum</taxon>
        <taxon>Colletotrichum acutatum species complex</taxon>
    </lineage>
</organism>
<feature type="binding site" evidence="10">
    <location>
        <position position="310"/>
    </location>
    <ligand>
        <name>[2Fe-2S] cluster</name>
        <dbReference type="ChEBI" id="CHEBI:190135"/>
    </ligand>
</feature>
<evidence type="ECO:0000256" key="6">
    <source>
        <dbReference type="ARBA" id="ARBA00022723"/>
    </source>
</evidence>
<comment type="cofactor">
    <cofactor evidence="10">
        <name>[2Fe-2S] cluster</name>
        <dbReference type="ChEBI" id="CHEBI:190135"/>
    </cofactor>
</comment>
<dbReference type="GO" id="GO:0016226">
    <property type="term" value="P:iron-sulfur cluster assembly"/>
    <property type="evidence" value="ECO:0007669"/>
    <property type="project" value="UniProtKB-UniRule"/>
</dbReference>
<dbReference type="AlphaFoldDB" id="A0AAI9V4R6"/>
<feature type="compositionally biased region" description="Low complexity" evidence="11">
    <location>
        <begin position="16"/>
        <end position="32"/>
    </location>
</feature>
<evidence type="ECO:0000259" key="12">
    <source>
        <dbReference type="Pfam" id="PF05093"/>
    </source>
</evidence>
<keyword evidence="9 10" id="KW-0496">Mitochondrion</keyword>
<gene>
    <name evidence="14" type="ORF">CMEL01_00524</name>
</gene>
<feature type="binding site" evidence="10">
    <location>
        <position position="305"/>
    </location>
    <ligand>
        <name>[2Fe-2S] cluster</name>
        <dbReference type="ChEBI" id="CHEBI:190135"/>
    </ligand>
</feature>
<evidence type="ECO:0000256" key="7">
    <source>
        <dbReference type="ARBA" id="ARBA00023004"/>
    </source>
</evidence>
<dbReference type="GO" id="GO:0051537">
    <property type="term" value="F:2 iron, 2 sulfur cluster binding"/>
    <property type="evidence" value="ECO:0007669"/>
    <property type="project" value="UniProtKB-UniRule"/>
</dbReference>
<feature type="binding site" evidence="10">
    <location>
        <position position="359"/>
    </location>
    <ligand>
        <name>[4Fe-4S] cluster</name>
        <dbReference type="ChEBI" id="CHEBI:49883"/>
    </ligand>
</feature>
<reference evidence="14 15" key="1">
    <citation type="submission" date="2016-10" db="EMBL/GenBank/DDBJ databases">
        <title>The genome sequence of Colletotrichum fioriniae PJ7.</title>
        <authorList>
            <person name="Baroncelli R."/>
        </authorList>
    </citation>
    <scope>NUCLEOTIDE SEQUENCE [LARGE SCALE GENOMIC DNA]</scope>
    <source>
        <strain evidence="14">Col 31</strain>
    </source>
</reference>
<evidence type="ECO:0000256" key="2">
    <source>
        <dbReference type="ARBA" id="ARBA00008169"/>
    </source>
</evidence>
<dbReference type="PANTHER" id="PTHR13273">
    <property type="entry name" value="ANAMORSIN"/>
    <property type="match status" value="1"/>
</dbReference>
<comment type="similarity">
    <text evidence="2 10">Belongs to the anamorsin family.</text>
</comment>
<protein>
    <submittedName>
        <fullName evidence="14">Anamorsin family protein</fullName>
    </submittedName>
</protein>
<evidence type="ECO:0000259" key="13">
    <source>
        <dbReference type="Pfam" id="PF16803"/>
    </source>
</evidence>
<evidence type="ECO:0000256" key="10">
    <source>
        <dbReference type="HAMAP-Rule" id="MF_03115"/>
    </source>
</evidence>
<evidence type="ECO:0000256" key="8">
    <source>
        <dbReference type="ARBA" id="ARBA00023014"/>
    </source>
</evidence>
<comment type="domain">
    <text evidence="10">The C-terminal domain binds 2 Fe-S clusters but is otherwise mostly in an intrinsically disordered conformation.</text>
</comment>
<dbReference type="InterPro" id="IPR031838">
    <property type="entry name" value="Dre2_N"/>
</dbReference>
<comment type="subcellular location">
    <subcellularLocation>
        <location evidence="10">Cytoplasm</location>
    </subcellularLocation>
    <subcellularLocation>
        <location evidence="10">Mitochondrion intermembrane space</location>
    </subcellularLocation>
</comment>
<dbReference type="HAMAP" id="MF_03115">
    <property type="entry name" value="Anamorsin"/>
    <property type="match status" value="1"/>
</dbReference>
<comment type="domain">
    <text evidence="10">The N-terminal domain has structural similarity with S-adenosyl-L-methionine-dependent methyltransferases, but does not bind S-adenosyl-L-methionine. It is required for correct assembly of the 2 Fe-S clusters.</text>
</comment>
<feature type="region of interest" description="Disordered" evidence="11">
    <location>
        <begin position="16"/>
        <end position="35"/>
    </location>
</feature>